<dbReference type="SUPFAM" id="SSF56801">
    <property type="entry name" value="Acetyl-CoA synthetase-like"/>
    <property type="match status" value="1"/>
</dbReference>
<dbReference type="AlphaFoldDB" id="A0A1H6M7R7"/>
<organism evidence="3 4">
    <name type="scientific">Rheinheimera pacifica</name>
    <dbReference type="NCBI Taxonomy" id="173990"/>
    <lineage>
        <taxon>Bacteria</taxon>
        <taxon>Pseudomonadati</taxon>
        <taxon>Pseudomonadota</taxon>
        <taxon>Gammaproteobacteria</taxon>
        <taxon>Chromatiales</taxon>
        <taxon>Chromatiaceae</taxon>
        <taxon>Rheinheimera</taxon>
    </lineage>
</organism>
<dbReference type="PANTHER" id="PTHR43767:SF8">
    <property type="entry name" value="LONG-CHAIN-FATTY-ACID--COA LIGASE"/>
    <property type="match status" value="1"/>
</dbReference>
<accession>A0A1H6M7R7</accession>
<name>A0A1H6M7R7_9GAMM</name>
<dbReference type="InterPro" id="IPR050237">
    <property type="entry name" value="ATP-dep_AMP-bd_enzyme"/>
</dbReference>
<keyword evidence="4" id="KW-1185">Reference proteome</keyword>
<gene>
    <name evidence="3" type="ORF">SAMN05660691_02367</name>
</gene>
<dbReference type="STRING" id="173990.SAMN05660691_02367"/>
<dbReference type="InterPro" id="IPR000873">
    <property type="entry name" value="AMP-dep_synth/lig_dom"/>
</dbReference>
<dbReference type="InterPro" id="IPR042099">
    <property type="entry name" value="ANL_N_sf"/>
</dbReference>
<dbReference type="Gene3D" id="3.40.50.12780">
    <property type="entry name" value="N-terminal domain of ligase-like"/>
    <property type="match status" value="1"/>
</dbReference>
<evidence type="ECO:0000313" key="4">
    <source>
        <dbReference type="Proteomes" id="UP000199371"/>
    </source>
</evidence>
<dbReference type="OrthoDB" id="5296889at2"/>
<dbReference type="InterPro" id="IPR020845">
    <property type="entry name" value="AMP-binding_CS"/>
</dbReference>
<dbReference type="EMBL" id="FNXF01000008">
    <property type="protein sequence ID" value="SEH95002.1"/>
    <property type="molecule type" value="Genomic_DNA"/>
</dbReference>
<evidence type="ECO:0000313" key="3">
    <source>
        <dbReference type="EMBL" id="SEH95002.1"/>
    </source>
</evidence>
<evidence type="ECO:0000256" key="1">
    <source>
        <dbReference type="ARBA" id="ARBA00022598"/>
    </source>
</evidence>
<dbReference type="Proteomes" id="UP000199371">
    <property type="component" value="Unassembled WGS sequence"/>
</dbReference>
<dbReference type="RefSeq" id="WP_092793503.1">
    <property type="nucleotide sequence ID" value="NZ_FNXF01000008.1"/>
</dbReference>
<dbReference type="Pfam" id="PF00501">
    <property type="entry name" value="AMP-binding"/>
    <property type="match status" value="1"/>
</dbReference>
<proteinExistence type="predicted"/>
<dbReference type="Pfam" id="PF23562">
    <property type="entry name" value="AMP-binding_C_3"/>
    <property type="match status" value="1"/>
</dbReference>
<feature type="domain" description="AMP-dependent synthetase/ligase" evidence="2">
    <location>
        <begin position="42"/>
        <end position="325"/>
    </location>
</feature>
<dbReference type="GO" id="GO:0016874">
    <property type="term" value="F:ligase activity"/>
    <property type="evidence" value="ECO:0007669"/>
    <property type="project" value="UniProtKB-KW"/>
</dbReference>
<evidence type="ECO:0000259" key="2">
    <source>
        <dbReference type="Pfam" id="PF00501"/>
    </source>
</evidence>
<protein>
    <submittedName>
        <fullName evidence="3">Long-chain acyl-CoA synthetase (AMP-forming)</fullName>
    </submittedName>
</protein>
<dbReference type="PROSITE" id="PS00455">
    <property type="entry name" value="AMP_BINDING"/>
    <property type="match status" value="1"/>
</dbReference>
<sequence length="495" mass="53295">MRIELPVTAMLRDLATGISYPQAQIKKQMRFWQELLSGYGARRIALAANSSAQWALLDLACLDADLLLVPLPTYLTGSQLTHVMSQLQPDIYISDTEQLTAEFTLLEQVGDLLMYRRELAGSGAAITPGCQKITFTSGSTGQPKGVCLSAKSQLDVAHSLIERIKQPSPKHLCLLPLSTLLENIAGIYAPLLAGGEVLIAPDLMRGFNGSQLVSPQALLQLITSVAPKSLILVPELLQLLVMARTQGWQAPPSLQFIAVGGAHVSVALLLQASRLGLPVFQGYGLSECASVVALSGFDARQSTALELELVGLPLAHRDIEIIDGEIVVNQPFLGYLGDAASAGNKVFTGDLGELNAKGQLRILGRRKNLLISSLGRNISPEWPEALLTQSGLIRQAVLVGDAKPYCAALLYLADPKSAALLPAYLQQVNLQLPDYAQIKAYHLLTQPLSVADGTLTANGRPRRAEVVKKYQRQIHDLFVPTTAIGESYEFLSNVG</sequence>
<reference evidence="4" key="1">
    <citation type="submission" date="2016-10" db="EMBL/GenBank/DDBJ databases">
        <authorList>
            <person name="Varghese N."/>
            <person name="Submissions S."/>
        </authorList>
    </citation>
    <scope>NUCLEOTIDE SEQUENCE [LARGE SCALE GENOMIC DNA]</scope>
    <source>
        <strain evidence="4">DSM 17616</strain>
    </source>
</reference>
<keyword evidence="1" id="KW-0436">Ligase</keyword>
<dbReference type="PANTHER" id="PTHR43767">
    <property type="entry name" value="LONG-CHAIN-FATTY-ACID--COA LIGASE"/>
    <property type="match status" value="1"/>
</dbReference>